<organism evidence="4 5">
    <name type="scientific">Aureimonas endophytica</name>
    <dbReference type="NCBI Taxonomy" id="2027858"/>
    <lineage>
        <taxon>Bacteria</taxon>
        <taxon>Pseudomonadati</taxon>
        <taxon>Pseudomonadota</taxon>
        <taxon>Alphaproteobacteria</taxon>
        <taxon>Hyphomicrobiales</taxon>
        <taxon>Aurantimonadaceae</taxon>
        <taxon>Aureimonas</taxon>
    </lineage>
</organism>
<dbReference type="SUPFAM" id="SSF51735">
    <property type="entry name" value="NAD(P)-binding Rossmann-fold domains"/>
    <property type="match status" value="1"/>
</dbReference>
<evidence type="ECO:0000256" key="3">
    <source>
        <dbReference type="ARBA" id="ARBA00023027"/>
    </source>
</evidence>
<dbReference type="RefSeq" id="WP_188908618.1">
    <property type="nucleotide sequence ID" value="NZ_BMIQ01000003.1"/>
</dbReference>
<evidence type="ECO:0000313" key="4">
    <source>
        <dbReference type="EMBL" id="GGE03758.1"/>
    </source>
</evidence>
<sequence>MDLRLGGKTVLITGASQGIGAGLARAFAEEGCHLILTARSIDKLEALRAEIAASHPASEIRLVPCDLTETGAAERLCEMAGDIDILVNNAGVIPSGSLFDVDEAKWRAGWELKVYGYINLCRLYYPRMKAAGGGVIINNIGNGGEISDPRYIAGAVGNASLMAFTRALGGSSLDDGIRVVGVNPGPVDTDRIYNMLKKRAVDLYGDEARFGELAKTYPLGRPAHVHEITDLIVFLASFRSGYTSGTIMTVDGGIASRRSIV</sequence>
<keyword evidence="5" id="KW-1185">Reference proteome</keyword>
<dbReference type="PANTHER" id="PTHR43477">
    <property type="entry name" value="DIHYDROANTICAPSIN 7-DEHYDROGENASE"/>
    <property type="match status" value="1"/>
</dbReference>
<gene>
    <name evidence="4" type="ORF">GCM10011390_23420</name>
</gene>
<evidence type="ECO:0000256" key="2">
    <source>
        <dbReference type="ARBA" id="ARBA00023002"/>
    </source>
</evidence>
<proteinExistence type="inferred from homology"/>
<reference evidence="4" key="2">
    <citation type="submission" date="2020-09" db="EMBL/GenBank/DDBJ databases">
        <authorList>
            <person name="Sun Q."/>
            <person name="Zhou Y."/>
        </authorList>
    </citation>
    <scope>NUCLEOTIDE SEQUENCE</scope>
    <source>
        <strain evidence="4">CGMCC 1.15367</strain>
    </source>
</reference>
<keyword evidence="2" id="KW-0560">Oxidoreductase</keyword>
<dbReference type="PRINTS" id="PR00081">
    <property type="entry name" value="GDHRDH"/>
</dbReference>
<dbReference type="InterPro" id="IPR002347">
    <property type="entry name" value="SDR_fam"/>
</dbReference>
<dbReference type="InterPro" id="IPR036291">
    <property type="entry name" value="NAD(P)-bd_dom_sf"/>
</dbReference>
<dbReference type="AlphaFoldDB" id="A0A916ZLQ0"/>
<comment type="similarity">
    <text evidence="1">Belongs to the short-chain dehydrogenases/reductases (SDR) family.</text>
</comment>
<dbReference type="Gene3D" id="3.40.50.720">
    <property type="entry name" value="NAD(P)-binding Rossmann-like Domain"/>
    <property type="match status" value="1"/>
</dbReference>
<keyword evidence="3" id="KW-0520">NAD</keyword>
<evidence type="ECO:0000256" key="1">
    <source>
        <dbReference type="ARBA" id="ARBA00006484"/>
    </source>
</evidence>
<reference evidence="4" key="1">
    <citation type="journal article" date="2014" name="Int. J. Syst. Evol. Microbiol.">
        <title>Complete genome sequence of Corynebacterium casei LMG S-19264T (=DSM 44701T), isolated from a smear-ripened cheese.</title>
        <authorList>
            <consortium name="US DOE Joint Genome Institute (JGI-PGF)"/>
            <person name="Walter F."/>
            <person name="Albersmeier A."/>
            <person name="Kalinowski J."/>
            <person name="Ruckert C."/>
        </authorList>
    </citation>
    <scope>NUCLEOTIDE SEQUENCE</scope>
    <source>
        <strain evidence="4">CGMCC 1.15367</strain>
    </source>
</reference>
<accession>A0A916ZLQ0</accession>
<dbReference type="Pfam" id="PF13561">
    <property type="entry name" value="adh_short_C2"/>
    <property type="match status" value="1"/>
</dbReference>
<protein>
    <submittedName>
        <fullName evidence="4">Short-chain dehydrogenase</fullName>
    </submittedName>
</protein>
<dbReference type="Proteomes" id="UP000644699">
    <property type="component" value="Unassembled WGS sequence"/>
</dbReference>
<dbReference type="EMBL" id="BMIQ01000003">
    <property type="protein sequence ID" value="GGE03758.1"/>
    <property type="molecule type" value="Genomic_DNA"/>
</dbReference>
<dbReference type="NCBIfam" id="NF004779">
    <property type="entry name" value="PRK06125.1"/>
    <property type="match status" value="1"/>
</dbReference>
<name>A0A916ZLQ0_9HYPH</name>
<dbReference type="InterPro" id="IPR051122">
    <property type="entry name" value="SDR_DHRS6-like"/>
</dbReference>
<evidence type="ECO:0000313" key="5">
    <source>
        <dbReference type="Proteomes" id="UP000644699"/>
    </source>
</evidence>
<dbReference type="PANTHER" id="PTHR43477:SF4">
    <property type="entry name" value="DEHYDROGENASE_REDUCTASE SDR FAMILY MEMBER 6"/>
    <property type="match status" value="1"/>
</dbReference>
<dbReference type="GO" id="GO:0016491">
    <property type="term" value="F:oxidoreductase activity"/>
    <property type="evidence" value="ECO:0007669"/>
    <property type="project" value="UniProtKB-KW"/>
</dbReference>
<comment type="caution">
    <text evidence="4">The sequence shown here is derived from an EMBL/GenBank/DDBJ whole genome shotgun (WGS) entry which is preliminary data.</text>
</comment>